<evidence type="ECO:0000259" key="2">
    <source>
        <dbReference type="Pfam" id="PF01458"/>
    </source>
</evidence>
<evidence type="ECO:0000313" key="4">
    <source>
        <dbReference type="EMBL" id="QCD36471.1"/>
    </source>
</evidence>
<dbReference type="GO" id="GO:0016226">
    <property type="term" value="P:iron-sulfur cluster assembly"/>
    <property type="evidence" value="ECO:0007669"/>
    <property type="project" value="InterPro"/>
</dbReference>
<evidence type="ECO:0000259" key="3">
    <source>
        <dbReference type="Pfam" id="PF19295"/>
    </source>
</evidence>
<organism evidence="4 5">
    <name type="scientific">Muribaculum gordoncarteri</name>
    <dbReference type="NCBI Taxonomy" id="2530390"/>
    <lineage>
        <taxon>Bacteria</taxon>
        <taxon>Pseudomonadati</taxon>
        <taxon>Bacteroidota</taxon>
        <taxon>Bacteroidia</taxon>
        <taxon>Bacteroidales</taxon>
        <taxon>Muribaculaceae</taxon>
        <taxon>Muribaculum</taxon>
    </lineage>
</organism>
<gene>
    <name evidence="4" type="primary">sufD</name>
    <name evidence="4" type="ORF">E7746_11520</name>
</gene>
<dbReference type="InterPro" id="IPR000825">
    <property type="entry name" value="SUF_FeS_clus_asmbl_SufBD_core"/>
</dbReference>
<keyword evidence="5" id="KW-1185">Reference proteome</keyword>
<dbReference type="Pfam" id="PF19295">
    <property type="entry name" value="SufBD_N"/>
    <property type="match status" value="1"/>
</dbReference>
<dbReference type="EMBL" id="CP039393">
    <property type="protein sequence ID" value="QCD36471.1"/>
    <property type="molecule type" value="Genomic_DNA"/>
</dbReference>
<proteinExistence type="inferred from homology"/>
<sequence length="461" mass="51019">MGSIKQYTDIFRQNREAIDRNSAEVLNSRRQAALEALDDRELPDRRDEGFEKTSIDEMFAPDFGLNINRVNIPVDVASSFRCDVPNMSTAIAFVLNDSFHPSSALASKLPEGVIFDSLRKAAVEHPELVASHYGTLAPLDRPGVALNTLLVQDGVFIYVPRGVKLSKPLQLVNIFSSPASLMAVRRVLIVMDDDSEAQLLVCDHTQDCDNNYLSSQIIEVVMGRGARFDLYDMEESSARTARYSQLFARQEAGSSLLVNGITLTGGMTRNDYNIDVMGEHSETLLAGMAIGTGHQHTDNNSSVNHLAERCHSRQLFKYVLDEESTGAFEGGITVNPSARFIEAYQSNKNLLASTSARMHTKPQLLIYCDDVKCSHGATTGQLDAEALFYMRSRGISEKEARTMLMQAFMADVIDTVRMDGLRDRLRHLVDKRFHGQRSFCGSCAASCHESNNAKPSAHEPA</sequence>
<feature type="domain" description="SUF system FeS cluster assembly SufBD core" evidence="2">
    <location>
        <begin position="180"/>
        <end position="408"/>
    </location>
</feature>
<dbReference type="InterPro" id="IPR011542">
    <property type="entry name" value="SUF_FeS_clus_asmbl_SufD"/>
</dbReference>
<dbReference type="PANTHER" id="PTHR43575">
    <property type="entry name" value="PROTEIN ABCI7, CHLOROPLASTIC"/>
    <property type="match status" value="1"/>
</dbReference>
<dbReference type="Pfam" id="PF01458">
    <property type="entry name" value="SUFBD_core"/>
    <property type="match status" value="1"/>
</dbReference>
<dbReference type="InterPro" id="IPR037284">
    <property type="entry name" value="SUF_FeS_clus_asmbl_SufBD_sf"/>
</dbReference>
<comment type="similarity">
    <text evidence="1">Belongs to the iron-sulfur cluster assembly SufBD family.</text>
</comment>
<name>A0A4P7VQC3_9BACT</name>
<dbReference type="OrthoDB" id="9768262at2"/>
<dbReference type="InterPro" id="IPR045595">
    <property type="entry name" value="SufBD_N"/>
</dbReference>
<dbReference type="KEGG" id="mgod:E7746_11520"/>
<dbReference type="Proteomes" id="UP000297031">
    <property type="component" value="Chromosome"/>
</dbReference>
<feature type="domain" description="SUF system FeS cluster assembly SufBD N-terminal" evidence="3">
    <location>
        <begin position="2"/>
        <end position="171"/>
    </location>
</feature>
<reference evidence="4 5" key="1">
    <citation type="submission" date="2019-02" db="EMBL/GenBank/DDBJ databases">
        <title>Isolation and identification of novel species under the genus Muribaculum.</title>
        <authorList>
            <person name="Miyake S."/>
            <person name="Ding Y."/>
            <person name="Low A."/>
            <person name="Soh M."/>
            <person name="Seedorf H."/>
        </authorList>
    </citation>
    <scope>NUCLEOTIDE SEQUENCE [LARGE SCALE GENOMIC DNA]</scope>
    <source>
        <strain evidence="4 5">TLL-A4</strain>
    </source>
</reference>
<dbReference type="AlphaFoldDB" id="A0A4P7VQC3"/>
<accession>A0A4P7VQC3</accession>
<dbReference type="InterPro" id="IPR055346">
    <property type="entry name" value="Fe-S_cluster_assembly_SufBD"/>
</dbReference>
<evidence type="ECO:0000313" key="5">
    <source>
        <dbReference type="Proteomes" id="UP000297031"/>
    </source>
</evidence>
<dbReference type="SUPFAM" id="SSF101960">
    <property type="entry name" value="Stabilizer of iron transporter SufD"/>
    <property type="match status" value="1"/>
</dbReference>
<protein>
    <submittedName>
        <fullName evidence="4">Fe-S cluster assembly protein SufD</fullName>
    </submittedName>
</protein>
<dbReference type="RefSeq" id="WP_136410893.1">
    <property type="nucleotide sequence ID" value="NZ_CP039393.1"/>
</dbReference>
<evidence type="ECO:0000256" key="1">
    <source>
        <dbReference type="ARBA" id="ARBA00043967"/>
    </source>
</evidence>
<dbReference type="PANTHER" id="PTHR43575:SF1">
    <property type="entry name" value="PROTEIN ABCI7, CHLOROPLASTIC"/>
    <property type="match status" value="1"/>
</dbReference>
<dbReference type="NCBIfam" id="TIGR01981">
    <property type="entry name" value="sufD"/>
    <property type="match status" value="1"/>
</dbReference>